<dbReference type="EMBL" id="CP016618">
    <property type="protein sequence ID" value="ANY83542.1"/>
    <property type="molecule type" value="Genomic_DNA"/>
</dbReference>
<accession>A0A1B2EUJ0</accession>
<name>A0A1B2EUJ0_9HYPH</name>
<geneLocation type="plasmid" evidence="1">
    <name>unnamed3</name>
</geneLocation>
<sequence>MSDLVLNGEDVGEVTVVSVSPEMTAISAVDKLRGDAHARADFPDTAFQYKVDPEILAHLLRLHRFALVGEGCVACDNEQAGDLRQVGDKVFGDPVTEILLLGVAAHVVEGQDDDGRLLNAPSLL</sequence>
<dbReference type="AlphaFoldDB" id="A0A1B2EUJ0"/>
<dbReference type="KEGG" id="moc:BB934_35360"/>
<organism evidence="1">
    <name type="scientific">Microvirga ossetica</name>
    <dbReference type="NCBI Taxonomy" id="1882682"/>
    <lineage>
        <taxon>Bacteria</taxon>
        <taxon>Pseudomonadati</taxon>
        <taxon>Pseudomonadota</taxon>
        <taxon>Alphaproteobacteria</taxon>
        <taxon>Hyphomicrobiales</taxon>
        <taxon>Methylobacteriaceae</taxon>
        <taxon>Microvirga</taxon>
    </lineage>
</organism>
<gene>
    <name evidence="1" type="ORF">BB934_35360</name>
</gene>
<evidence type="ECO:0000313" key="1">
    <source>
        <dbReference type="EMBL" id="ANY83542.1"/>
    </source>
</evidence>
<reference evidence="1" key="1">
    <citation type="submission" date="2016-07" db="EMBL/GenBank/DDBJ databases">
        <title>Microvirga ossetica sp. nov. a new species of rhizobia isolated from root nodules of the legume species Vicia alpestris Steven originated from North Ossetia region in the Caucasus.</title>
        <authorList>
            <person name="Safronova V.I."/>
            <person name="Kuznetsova I.G."/>
            <person name="Sazanova A.L."/>
            <person name="Belimov A."/>
            <person name="Andronov E."/>
            <person name="Osledkin Y.S."/>
            <person name="Onishchuk O.P."/>
            <person name="Kurchak O.N."/>
            <person name="Shaposhnikov A.I."/>
            <person name="Willems A."/>
            <person name="Tikhonovich I.A."/>
        </authorList>
    </citation>
    <scope>NUCLEOTIDE SEQUENCE [LARGE SCALE GENOMIC DNA]</scope>
    <source>
        <strain evidence="1">V5/3M</strain>
        <plasmid evidence="1">unnamed3</plasmid>
    </source>
</reference>
<keyword evidence="1" id="KW-0614">Plasmid</keyword>
<protein>
    <submittedName>
        <fullName evidence="1">Uncharacterized protein</fullName>
    </submittedName>
</protein>
<proteinExistence type="predicted"/>